<protein>
    <submittedName>
        <fullName evidence="1">Uncharacterized protein</fullName>
    </submittedName>
</protein>
<dbReference type="EMBL" id="JANSHE010002877">
    <property type="protein sequence ID" value="KAJ2988955.1"/>
    <property type="molecule type" value="Genomic_DNA"/>
</dbReference>
<dbReference type="Proteomes" id="UP001144978">
    <property type="component" value="Unassembled WGS sequence"/>
</dbReference>
<reference evidence="1" key="1">
    <citation type="submission" date="2022-08" db="EMBL/GenBank/DDBJ databases">
        <title>Genome Sequence of Pycnoporus sanguineus.</title>
        <authorList>
            <person name="Buettner E."/>
        </authorList>
    </citation>
    <scope>NUCLEOTIDE SEQUENCE</scope>
    <source>
        <strain evidence="1">CG-C14</strain>
    </source>
</reference>
<name>A0ACC1PB74_9APHY</name>
<sequence>MTCCGRLALRFSTGVCVHIARGRRAAFPHVDVTSPGVWDRESDILYEELCRREAEEEASGQASSSDNHSRPRAKGGKLTEENLKFWLSIVRCACLTLDIHMLNALLEPQGALFSPANTGPVCEVATTALGGGSVGSRTGAA</sequence>
<evidence type="ECO:0000313" key="1">
    <source>
        <dbReference type="EMBL" id="KAJ2988955.1"/>
    </source>
</evidence>
<gene>
    <name evidence="1" type="ORF">NUW54_g8944</name>
</gene>
<accession>A0ACC1PB74</accession>
<comment type="caution">
    <text evidence="1">The sequence shown here is derived from an EMBL/GenBank/DDBJ whole genome shotgun (WGS) entry which is preliminary data.</text>
</comment>
<keyword evidence="2" id="KW-1185">Reference proteome</keyword>
<evidence type="ECO:0000313" key="2">
    <source>
        <dbReference type="Proteomes" id="UP001144978"/>
    </source>
</evidence>
<organism evidence="1 2">
    <name type="scientific">Trametes sanguinea</name>
    <dbReference type="NCBI Taxonomy" id="158606"/>
    <lineage>
        <taxon>Eukaryota</taxon>
        <taxon>Fungi</taxon>
        <taxon>Dikarya</taxon>
        <taxon>Basidiomycota</taxon>
        <taxon>Agaricomycotina</taxon>
        <taxon>Agaricomycetes</taxon>
        <taxon>Polyporales</taxon>
        <taxon>Polyporaceae</taxon>
        <taxon>Trametes</taxon>
    </lineage>
</organism>
<proteinExistence type="predicted"/>